<dbReference type="GO" id="GO:0051045">
    <property type="term" value="P:negative regulation of membrane protein ectodomain proteolysis"/>
    <property type="evidence" value="ECO:0007669"/>
    <property type="project" value="TreeGrafter"/>
</dbReference>
<dbReference type="Gene3D" id="2.40.50.120">
    <property type="match status" value="1"/>
</dbReference>
<dbReference type="PROSITE" id="PS50189">
    <property type="entry name" value="NTR"/>
    <property type="match status" value="1"/>
</dbReference>
<dbReference type="GO" id="GO:0046872">
    <property type="term" value="F:metal ion binding"/>
    <property type="evidence" value="ECO:0007669"/>
    <property type="project" value="UniProtKB-KW"/>
</dbReference>
<keyword evidence="2" id="KW-0964">Secreted</keyword>
<feature type="binding site" evidence="4">
    <location>
        <position position="17"/>
    </location>
    <ligand>
        <name>Zn(2+)</name>
        <dbReference type="ChEBI" id="CHEBI:29105"/>
        <note>ligand shared with metalloproteinase partner</note>
    </ligand>
</feature>
<dbReference type="InterPro" id="IPR001820">
    <property type="entry name" value="TIMP"/>
</dbReference>
<evidence type="ECO:0000256" key="2">
    <source>
        <dbReference type="ARBA" id="ARBA00022525"/>
    </source>
</evidence>
<name>A0AA36GY50_CYLNA</name>
<feature type="signal peptide" evidence="6">
    <location>
        <begin position="1"/>
        <end position="16"/>
    </location>
</feature>
<gene>
    <name evidence="8" type="ORF">CYNAS_LOCUS12279</name>
</gene>
<dbReference type="GO" id="GO:0031012">
    <property type="term" value="C:extracellular matrix"/>
    <property type="evidence" value="ECO:0007669"/>
    <property type="project" value="TreeGrafter"/>
</dbReference>
<feature type="disulfide bond" evidence="5">
    <location>
        <begin position="19"/>
        <end position="116"/>
    </location>
</feature>
<protein>
    <recommendedName>
        <fullName evidence="7">NTR domain-containing protein</fullName>
    </recommendedName>
</protein>
<comment type="caution">
    <text evidence="8">The sequence shown here is derived from an EMBL/GenBank/DDBJ whole genome shotgun (WGS) entry which is preliminary data.</text>
</comment>
<keyword evidence="6" id="KW-0732">Signal</keyword>
<dbReference type="PANTHER" id="PTHR11844:SF25">
    <property type="entry name" value="NTR DOMAIN-CONTAINING PROTEIN"/>
    <property type="match status" value="1"/>
</dbReference>
<dbReference type="GO" id="GO:0002020">
    <property type="term" value="F:protease binding"/>
    <property type="evidence" value="ECO:0007669"/>
    <property type="project" value="TreeGrafter"/>
</dbReference>
<evidence type="ECO:0000313" key="8">
    <source>
        <dbReference type="EMBL" id="CAJ0600296.1"/>
    </source>
</evidence>
<sequence length="147" mass="16656">MRRLAYLLVSITITYACECGPSSYYTFEEEFCKRDYVTHAKVLDKSDFYVYGHPGFKYAIEYITIYKMPKALSELANTLYSLSPSEDCGLELDPGKEYLLSGVIVLDGEVQLLTPCEAEVGLLKQWDQVSAAEEYKLSTLECVDQLT</sequence>
<accession>A0AA36GY50</accession>
<dbReference type="AlphaFoldDB" id="A0AA36GY50"/>
<dbReference type="Pfam" id="PF00965">
    <property type="entry name" value="TIMP"/>
    <property type="match status" value="1"/>
</dbReference>
<dbReference type="PANTHER" id="PTHR11844">
    <property type="entry name" value="METALLOPROTEASE INHIBITOR"/>
    <property type="match status" value="1"/>
</dbReference>
<dbReference type="EMBL" id="CATQJL010000223">
    <property type="protein sequence ID" value="CAJ0600296.1"/>
    <property type="molecule type" value="Genomic_DNA"/>
</dbReference>
<keyword evidence="3 5" id="KW-1015">Disulfide bond</keyword>
<dbReference type="Proteomes" id="UP001176961">
    <property type="component" value="Unassembled WGS sequence"/>
</dbReference>
<reference evidence="8" key="1">
    <citation type="submission" date="2023-07" db="EMBL/GenBank/DDBJ databases">
        <authorList>
            <consortium name="CYATHOMIX"/>
        </authorList>
    </citation>
    <scope>NUCLEOTIDE SEQUENCE</scope>
    <source>
        <strain evidence="8">N/A</strain>
    </source>
</reference>
<keyword evidence="9" id="KW-1185">Reference proteome</keyword>
<dbReference type="GO" id="GO:0005615">
    <property type="term" value="C:extracellular space"/>
    <property type="evidence" value="ECO:0007669"/>
    <property type="project" value="TreeGrafter"/>
</dbReference>
<dbReference type="SUPFAM" id="SSF50242">
    <property type="entry name" value="TIMP-like"/>
    <property type="match status" value="1"/>
</dbReference>
<dbReference type="GO" id="GO:0008191">
    <property type="term" value="F:metalloendopeptidase inhibitor activity"/>
    <property type="evidence" value="ECO:0007669"/>
    <property type="project" value="InterPro"/>
</dbReference>
<feature type="domain" description="NTR" evidence="7">
    <location>
        <begin position="17"/>
        <end position="142"/>
    </location>
</feature>
<proteinExistence type="predicted"/>
<dbReference type="InterPro" id="IPR001134">
    <property type="entry name" value="Netrin_domain"/>
</dbReference>
<evidence type="ECO:0000256" key="6">
    <source>
        <dbReference type="SAM" id="SignalP"/>
    </source>
</evidence>
<evidence type="ECO:0000256" key="3">
    <source>
        <dbReference type="ARBA" id="ARBA00023157"/>
    </source>
</evidence>
<dbReference type="InterPro" id="IPR008993">
    <property type="entry name" value="TIMP-like_OB-fold"/>
</dbReference>
<organism evidence="8 9">
    <name type="scientific">Cylicocyclus nassatus</name>
    <name type="common">Nematode worm</name>
    <dbReference type="NCBI Taxonomy" id="53992"/>
    <lineage>
        <taxon>Eukaryota</taxon>
        <taxon>Metazoa</taxon>
        <taxon>Ecdysozoa</taxon>
        <taxon>Nematoda</taxon>
        <taxon>Chromadorea</taxon>
        <taxon>Rhabditida</taxon>
        <taxon>Rhabditina</taxon>
        <taxon>Rhabditomorpha</taxon>
        <taxon>Strongyloidea</taxon>
        <taxon>Strongylidae</taxon>
        <taxon>Cylicocyclus</taxon>
    </lineage>
</organism>
<evidence type="ECO:0000256" key="4">
    <source>
        <dbReference type="PIRSR" id="PIRSR601820-1"/>
    </source>
</evidence>
<keyword evidence="4" id="KW-0479">Metal-binding</keyword>
<feature type="chain" id="PRO_5041228845" description="NTR domain-containing protein" evidence="6">
    <location>
        <begin position="17"/>
        <end position="147"/>
    </location>
</feature>
<dbReference type="PROSITE" id="PS51257">
    <property type="entry name" value="PROKAR_LIPOPROTEIN"/>
    <property type="match status" value="1"/>
</dbReference>
<evidence type="ECO:0000259" key="7">
    <source>
        <dbReference type="PROSITE" id="PS50189"/>
    </source>
</evidence>
<comment type="subcellular location">
    <subcellularLocation>
        <location evidence="1">Secreted</location>
    </subcellularLocation>
</comment>
<keyword evidence="4" id="KW-0862">Zinc</keyword>
<feature type="disulfide bond" evidence="5">
    <location>
        <begin position="17"/>
        <end position="88"/>
    </location>
</feature>
<evidence type="ECO:0000256" key="5">
    <source>
        <dbReference type="PIRSR" id="PIRSR601820-3"/>
    </source>
</evidence>
<evidence type="ECO:0000313" key="9">
    <source>
        <dbReference type="Proteomes" id="UP001176961"/>
    </source>
</evidence>
<evidence type="ECO:0000256" key="1">
    <source>
        <dbReference type="ARBA" id="ARBA00004613"/>
    </source>
</evidence>